<dbReference type="Proteomes" id="UP000734854">
    <property type="component" value="Unassembled WGS sequence"/>
</dbReference>
<sequence length="95" mass="10529">MFFSALISAREMAAGLLFTVDSWFLHRDTNRPSLAIAHYSSSPPSWLCGGGYKSGLVKQNGVFCYCSSVEEISHWWIAIATSILKATAIPNGDWW</sequence>
<dbReference type="AlphaFoldDB" id="A0A8J5F6P0"/>
<evidence type="ECO:0000313" key="1">
    <source>
        <dbReference type="EMBL" id="KAG6480212.1"/>
    </source>
</evidence>
<comment type="caution">
    <text evidence="1">The sequence shown here is derived from an EMBL/GenBank/DDBJ whole genome shotgun (WGS) entry which is preliminary data.</text>
</comment>
<protein>
    <submittedName>
        <fullName evidence="1">Uncharacterized protein</fullName>
    </submittedName>
</protein>
<accession>A0A8J5F6P0</accession>
<gene>
    <name evidence="1" type="ORF">ZIOFF_063692</name>
</gene>
<name>A0A8J5F6P0_ZINOF</name>
<organism evidence="1 2">
    <name type="scientific">Zingiber officinale</name>
    <name type="common">Ginger</name>
    <name type="synonym">Amomum zingiber</name>
    <dbReference type="NCBI Taxonomy" id="94328"/>
    <lineage>
        <taxon>Eukaryota</taxon>
        <taxon>Viridiplantae</taxon>
        <taxon>Streptophyta</taxon>
        <taxon>Embryophyta</taxon>
        <taxon>Tracheophyta</taxon>
        <taxon>Spermatophyta</taxon>
        <taxon>Magnoliopsida</taxon>
        <taxon>Liliopsida</taxon>
        <taxon>Zingiberales</taxon>
        <taxon>Zingiberaceae</taxon>
        <taxon>Zingiber</taxon>
    </lineage>
</organism>
<proteinExistence type="predicted"/>
<dbReference type="EMBL" id="JACMSC010000017">
    <property type="protein sequence ID" value="KAG6480212.1"/>
    <property type="molecule type" value="Genomic_DNA"/>
</dbReference>
<keyword evidence="2" id="KW-1185">Reference proteome</keyword>
<evidence type="ECO:0000313" key="2">
    <source>
        <dbReference type="Proteomes" id="UP000734854"/>
    </source>
</evidence>
<reference evidence="1 2" key="1">
    <citation type="submission" date="2020-08" db="EMBL/GenBank/DDBJ databases">
        <title>Plant Genome Project.</title>
        <authorList>
            <person name="Zhang R.-G."/>
        </authorList>
    </citation>
    <scope>NUCLEOTIDE SEQUENCE [LARGE SCALE GENOMIC DNA]</scope>
    <source>
        <tissue evidence="1">Rhizome</tissue>
    </source>
</reference>